<feature type="chain" id="PRO_5040261018" description="Secreted protein" evidence="1">
    <location>
        <begin position="32"/>
        <end position="80"/>
    </location>
</feature>
<feature type="signal peptide" evidence="1">
    <location>
        <begin position="1"/>
        <end position="31"/>
    </location>
</feature>
<evidence type="ECO:0000256" key="1">
    <source>
        <dbReference type="SAM" id="SignalP"/>
    </source>
</evidence>
<reference evidence="2" key="1">
    <citation type="journal article" date="2021" name="Mol. Plant Microbe Interact.">
        <title>Complete Genome Sequence of the Plant-Pathogenic Fungus Colletotrichum lupini.</title>
        <authorList>
            <person name="Baroncelli R."/>
            <person name="Pensec F."/>
            <person name="Da Lio D."/>
            <person name="Boufleur T."/>
            <person name="Vicente I."/>
            <person name="Sarrocco S."/>
            <person name="Picot A."/>
            <person name="Baraldi E."/>
            <person name="Sukno S."/>
            <person name="Thon M."/>
            <person name="Le Floch G."/>
        </authorList>
    </citation>
    <scope>NUCLEOTIDE SEQUENCE</scope>
    <source>
        <strain evidence="2">IMI 504893</strain>
    </source>
</reference>
<keyword evidence="1" id="KW-0732">Signal</keyword>
<name>A0A9Q8SJP5_9PEZI</name>
<accession>A0A9Q8SJP5</accession>
<dbReference type="GeneID" id="73337924"/>
<dbReference type="EMBL" id="CP019474">
    <property type="protein sequence ID" value="UQC78420.1"/>
    <property type="molecule type" value="Genomic_DNA"/>
</dbReference>
<protein>
    <recommendedName>
        <fullName evidence="4">Secreted protein</fullName>
    </recommendedName>
</protein>
<dbReference type="KEGG" id="clup:CLUP02_03897"/>
<dbReference type="AlphaFoldDB" id="A0A9Q8SJP5"/>
<keyword evidence="3" id="KW-1185">Reference proteome</keyword>
<dbReference type="RefSeq" id="XP_049140057.1">
    <property type="nucleotide sequence ID" value="XM_049282914.1"/>
</dbReference>
<organism evidence="2 3">
    <name type="scientific">Colletotrichum lupini</name>
    <dbReference type="NCBI Taxonomy" id="145971"/>
    <lineage>
        <taxon>Eukaryota</taxon>
        <taxon>Fungi</taxon>
        <taxon>Dikarya</taxon>
        <taxon>Ascomycota</taxon>
        <taxon>Pezizomycotina</taxon>
        <taxon>Sordariomycetes</taxon>
        <taxon>Hypocreomycetidae</taxon>
        <taxon>Glomerellales</taxon>
        <taxon>Glomerellaceae</taxon>
        <taxon>Colletotrichum</taxon>
        <taxon>Colletotrichum acutatum species complex</taxon>
    </lineage>
</organism>
<sequence>MKRRLVRCKDIRLCALLIALMLRCPTPLPSSQTASASSVRPSINPILRLGIVFNWRKVLDAKHRNSIIVAGGNSVVSPSL</sequence>
<gene>
    <name evidence="2" type="ORF">CLUP02_03897</name>
</gene>
<proteinExistence type="predicted"/>
<evidence type="ECO:0000313" key="2">
    <source>
        <dbReference type="EMBL" id="UQC78420.1"/>
    </source>
</evidence>
<evidence type="ECO:0008006" key="4">
    <source>
        <dbReference type="Google" id="ProtNLM"/>
    </source>
</evidence>
<evidence type="ECO:0000313" key="3">
    <source>
        <dbReference type="Proteomes" id="UP000830671"/>
    </source>
</evidence>
<dbReference type="Proteomes" id="UP000830671">
    <property type="component" value="Chromosome 2"/>
</dbReference>